<gene>
    <name evidence="1" type="ORF">PORCRE_227</name>
</gene>
<dbReference type="EMBL" id="BAOU01000005">
    <property type="protein sequence ID" value="GAD04541.1"/>
    <property type="molecule type" value="Genomic_DNA"/>
</dbReference>
<protein>
    <submittedName>
        <fullName evidence="1">Uncharacterized protein</fullName>
    </submittedName>
</protein>
<dbReference type="AlphaFoldDB" id="S4N9B8"/>
<comment type="caution">
    <text evidence="1">The sequence shown here is derived from an EMBL/GenBank/DDBJ whole genome shotgun (WGS) entry which is preliminary data.</text>
</comment>
<organism evidence="1 2">
    <name type="scientific">Porphyromonas crevioricanis JCM 15906</name>
    <dbReference type="NCBI Taxonomy" id="1305617"/>
    <lineage>
        <taxon>Bacteria</taxon>
        <taxon>Pseudomonadati</taxon>
        <taxon>Bacteroidota</taxon>
        <taxon>Bacteroidia</taxon>
        <taxon>Bacteroidales</taxon>
        <taxon>Porphyromonadaceae</taxon>
        <taxon>Porphyromonas</taxon>
    </lineage>
</organism>
<evidence type="ECO:0000313" key="1">
    <source>
        <dbReference type="EMBL" id="GAD04541.1"/>
    </source>
</evidence>
<dbReference type="Proteomes" id="UP000018031">
    <property type="component" value="Unassembled WGS sequence"/>
</dbReference>
<reference evidence="2" key="1">
    <citation type="journal article" date="2013" name="Genome">
        <title>Draft Genome Sequences of Porphyromonas crevioricanis JCM 15906T and Porphyromonas cansulci JCM 13913T Isolated from a Canine Oral Cavity.</title>
        <authorList>
            <person name="Sakamoto M."/>
            <person name="Tanaka N."/>
            <person name="Shiwa Y."/>
            <person name="Yoshikawa H."/>
            <person name="Ohkuma M."/>
        </authorList>
    </citation>
    <scope>NUCLEOTIDE SEQUENCE [LARGE SCALE GENOMIC DNA]</scope>
    <source>
        <strain evidence="2">JCM 15906</strain>
    </source>
</reference>
<evidence type="ECO:0000313" key="2">
    <source>
        <dbReference type="Proteomes" id="UP000018031"/>
    </source>
</evidence>
<accession>S4N9B8</accession>
<name>S4N9B8_9PORP</name>
<reference evidence="1 2" key="2">
    <citation type="journal article" date="2013" name="Genome Announc.">
        <title>Draft Genome Sequences of Porphyromonas crevioricanis JCM 15906T and Porphyromonas cansulci JCM 13913T Isolated from a Canine Oral Cavity.</title>
        <authorList>
            <person name="Sakamoto M."/>
            <person name="Tanaka N."/>
            <person name="Shiwa Y."/>
            <person name="Yoshikawa H."/>
            <person name="Ohkuma M."/>
        </authorList>
    </citation>
    <scope>NUCLEOTIDE SEQUENCE [LARGE SCALE GENOMIC DNA]</scope>
    <source>
        <strain evidence="1 2">JCM 15906</strain>
    </source>
</reference>
<proteinExistence type="predicted"/>
<sequence length="43" mass="5292">MREKSRQLRSLFKTKRPLIYLHKQHNKKQQIKIICMKAFHTSP</sequence>